<evidence type="ECO:0000256" key="1">
    <source>
        <dbReference type="SAM" id="MobiDB-lite"/>
    </source>
</evidence>
<protein>
    <submittedName>
        <fullName evidence="2">Uncharacterized protein</fullName>
    </submittedName>
</protein>
<reference evidence="2 3" key="1">
    <citation type="submission" date="2019-02" db="EMBL/GenBank/DDBJ databases">
        <title>Planctomycetal bacteria perform biofilm scaping via a novel small molecule.</title>
        <authorList>
            <person name="Jeske O."/>
            <person name="Boedeker C."/>
            <person name="Wiegand S."/>
            <person name="Breitling P."/>
            <person name="Kallscheuer N."/>
            <person name="Jogler M."/>
            <person name="Rohde M."/>
            <person name="Petersen J."/>
            <person name="Medema M.H."/>
            <person name="Surup F."/>
            <person name="Jogler C."/>
        </authorList>
    </citation>
    <scope>NUCLEOTIDE SEQUENCE [LARGE SCALE GENOMIC DNA]</scope>
    <source>
        <strain evidence="2 3">Mal15</strain>
    </source>
</reference>
<dbReference type="Proteomes" id="UP000321353">
    <property type="component" value="Chromosome"/>
</dbReference>
<name>A0A5B9MDU7_9BACT</name>
<accession>A0A5B9MDU7</accession>
<dbReference type="AlphaFoldDB" id="A0A5B9MDU7"/>
<evidence type="ECO:0000313" key="2">
    <source>
        <dbReference type="EMBL" id="QEF99258.1"/>
    </source>
</evidence>
<sequence length="171" mass="18132">MKLLHMVCRGLFVAALLIVPGCDSDPPPPPTLEWLEQLLSVAFPTDCRVIGGTESSESSSLCLIVSADPLPLPPDRDSKTPSRSSRGKRPAGTPFPVSALSNLLAASGVSPDDVPRLSDDRGASHVGQVGDWQFTYREAATESGWLTAVELHSHPSAGRYVVSRGNQGMAE</sequence>
<gene>
    <name evidence="2" type="ORF">Mal15_33200</name>
</gene>
<evidence type="ECO:0000313" key="3">
    <source>
        <dbReference type="Proteomes" id="UP000321353"/>
    </source>
</evidence>
<keyword evidence="3" id="KW-1185">Reference proteome</keyword>
<dbReference type="KEGG" id="smam:Mal15_33200"/>
<proteinExistence type="predicted"/>
<feature type="region of interest" description="Disordered" evidence="1">
    <location>
        <begin position="67"/>
        <end position="97"/>
    </location>
</feature>
<organism evidence="2 3">
    <name type="scientific">Stieleria maiorica</name>
    <dbReference type="NCBI Taxonomy" id="2795974"/>
    <lineage>
        <taxon>Bacteria</taxon>
        <taxon>Pseudomonadati</taxon>
        <taxon>Planctomycetota</taxon>
        <taxon>Planctomycetia</taxon>
        <taxon>Pirellulales</taxon>
        <taxon>Pirellulaceae</taxon>
        <taxon>Stieleria</taxon>
    </lineage>
</organism>
<dbReference type="EMBL" id="CP036264">
    <property type="protein sequence ID" value="QEF99258.1"/>
    <property type="molecule type" value="Genomic_DNA"/>
</dbReference>
<dbReference type="RefSeq" id="WP_147868682.1">
    <property type="nucleotide sequence ID" value="NZ_CP036264.1"/>
</dbReference>